<name>A0AAF1C5I8_9CHRO</name>
<dbReference type="EMBL" id="CP138348">
    <property type="protein sequence ID" value="WPF87159.1"/>
    <property type="molecule type" value="Genomic_DNA"/>
</dbReference>
<dbReference type="GO" id="GO:0016757">
    <property type="term" value="F:glycosyltransferase activity"/>
    <property type="evidence" value="ECO:0007669"/>
    <property type="project" value="UniProtKB-KW"/>
</dbReference>
<dbReference type="CDD" id="cd03801">
    <property type="entry name" value="GT4_PimA-like"/>
    <property type="match status" value="1"/>
</dbReference>
<proteinExistence type="predicted"/>
<dbReference type="Pfam" id="PF00534">
    <property type="entry name" value="Glycos_transf_1"/>
    <property type="match status" value="1"/>
</dbReference>
<feature type="domain" description="Glycosyltransferase subfamily 4-like N-terminal" evidence="2">
    <location>
        <begin position="112"/>
        <end position="208"/>
    </location>
</feature>
<dbReference type="PANTHER" id="PTHR45947:SF15">
    <property type="entry name" value="TEICHURONIC ACID BIOSYNTHESIS GLYCOSYLTRANSFERASE TUAC-RELATED"/>
    <property type="match status" value="1"/>
</dbReference>
<evidence type="ECO:0000259" key="1">
    <source>
        <dbReference type="Pfam" id="PF00534"/>
    </source>
</evidence>
<dbReference type="InterPro" id="IPR028098">
    <property type="entry name" value="Glyco_trans_4-like_N"/>
</dbReference>
<dbReference type="AlphaFoldDB" id="A0AAF1C5I8"/>
<reference evidence="3" key="1">
    <citation type="submission" date="2023-11" db="EMBL/GenBank/DDBJ databases">
        <title>Genome sequence of Cyanobacterium aponinum BCRC AL20115.</title>
        <authorList>
            <person name="Chang H.-Y."/>
            <person name="Lin K.-M."/>
            <person name="Hsueh H.-T."/>
            <person name="Chu H.-A."/>
            <person name="Kuo C.-H."/>
        </authorList>
    </citation>
    <scope>NUCLEOTIDE SEQUENCE</scope>
    <source>
        <strain evidence="3">AL20115</strain>
    </source>
</reference>
<gene>
    <name evidence="3" type="ORF">SAY89_10075</name>
</gene>
<dbReference type="PANTHER" id="PTHR45947">
    <property type="entry name" value="SULFOQUINOVOSYL TRANSFERASE SQD2"/>
    <property type="match status" value="1"/>
</dbReference>
<accession>A0AAF1C5I8</accession>
<keyword evidence="3" id="KW-0808">Transferase</keyword>
<keyword evidence="3" id="KW-0328">Glycosyltransferase</keyword>
<organism evidence="3">
    <name type="scientific">Cyanobacterium aponinum AL20115</name>
    <dbReference type="NCBI Taxonomy" id="3090662"/>
    <lineage>
        <taxon>Bacteria</taxon>
        <taxon>Bacillati</taxon>
        <taxon>Cyanobacteriota</taxon>
        <taxon>Cyanophyceae</taxon>
        <taxon>Oscillatoriophycideae</taxon>
        <taxon>Chroococcales</taxon>
        <taxon>Geminocystaceae</taxon>
        <taxon>Cyanobacterium</taxon>
    </lineage>
</organism>
<dbReference type="Gene3D" id="3.40.50.2000">
    <property type="entry name" value="Glycogen Phosphorylase B"/>
    <property type="match status" value="2"/>
</dbReference>
<evidence type="ECO:0000313" key="3">
    <source>
        <dbReference type="EMBL" id="WPF87159.1"/>
    </source>
</evidence>
<evidence type="ECO:0000259" key="2">
    <source>
        <dbReference type="Pfam" id="PF13439"/>
    </source>
</evidence>
<protein>
    <submittedName>
        <fullName evidence="3">Glycosyltransferase family 4 protein</fullName>
        <ecNumber evidence="3">2.4.-.-</ecNumber>
    </submittedName>
</protein>
<dbReference type="Pfam" id="PF13439">
    <property type="entry name" value="Glyco_transf_4"/>
    <property type="match status" value="1"/>
</dbReference>
<dbReference type="InterPro" id="IPR050194">
    <property type="entry name" value="Glycosyltransferase_grp1"/>
</dbReference>
<dbReference type="InterPro" id="IPR001296">
    <property type="entry name" value="Glyco_trans_1"/>
</dbReference>
<feature type="domain" description="Glycosyl transferase family 1" evidence="1">
    <location>
        <begin position="218"/>
        <end position="375"/>
    </location>
</feature>
<dbReference type="EC" id="2.4.-.-" evidence="3"/>
<sequence>MKIAYLINQYPKVSHSFIRREIIALESLGVTIKRFSVRKIGDELVDDEDKKELLKTRFILELGIKGLLFYLLRVILFQPLNFIKALILTFKIGYRSERGVMINLIYLVEACVLSFWLKQEQIRHIHAHFGTNSTTVAMLTSLLGNISYSFTIHGPEEFDKPDATALSEKIKRATFVVTISNYGKSQVYRWCEYQDWQKVHVIHCGLDEKFIQAEITPIPSENNLVCVGRLCPQKGQLLLLDAIARLKQKRIICQLTLVGDGELRQEIEKLAEKLHIKSQINITGWASSEEVKMKINEAKLMVIPSFAEGLPVVIMESFALGRPVISTYVAGIPELVVENESGWLCFAGDVESLTEKLEKALSLSPEKLNQIGIISKKKVKYNHDIEIEAKKLKNLFEIVVTN</sequence>
<dbReference type="RefSeq" id="WP_320000875.1">
    <property type="nucleotide sequence ID" value="NZ_CP138348.1"/>
</dbReference>
<dbReference type="SUPFAM" id="SSF53756">
    <property type="entry name" value="UDP-Glycosyltransferase/glycogen phosphorylase"/>
    <property type="match status" value="1"/>
</dbReference>